<sequence>MTIDKAKEVMSVEDCFYGYKLVNEQTDHLMASNRSHQWTPETPKALQVRCRPRLLGIRNLRVVGESGIGKIGKGLRGENHPISSLALSDARGSVRLLLTKNHPVPYSCFSSRSPARRESVRLLLTKNHPVPTPAFRVGAPPENELTYHMKVINRRRLWTPETPEA</sequence>
<protein>
    <submittedName>
        <fullName evidence="1">SFRICE_004539</fullName>
    </submittedName>
</protein>
<accession>A0A2H1VDE8</accession>
<reference evidence="1" key="1">
    <citation type="submission" date="2016-07" db="EMBL/GenBank/DDBJ databases">
        <authorList>
            <person name="Bretaudeau A."/>
        </authorList>
    </citation>
    <scope>NUCLEOTIDE SEQUENCE</scope>
    <source>
        <strain evidence="1">Rice</strain>
        <tissue evidence="1">Whole body</tissue>
    </source>
</reference>
<dbReference type="EMBL" id="ODYU01001765">
    <property type="protein sequence ID" value="SOQ38422.1"/>
    <property type="molecule type" value="Genomic_DNA"/>
</dbReference>
<organism evidence="1">
    <name type="scientific">Spodoptera frugiperda</name>
    <name type="common">Fall armyworm</name>
    <dbReference type="NCBI Taxonomy" id="7108"/>
    <lineage>
        <taxon>Eukaryota</taxon>
        <taxon>Metazoa</taxon>
        <taxon>Ecdysozoa</taxon>
        <taxon>Arthropoda</taxon>
        <taxon>Hexapoda</taxon>
        <taxon>Insecta</taxon>
        <taxon>Pterygota</taxon>
        <taxon>Neoptera</taxon>
        <taxon>Endopterygota</taxon>
        <taxon>Lepidoptera</taxon>
        <taxon>Glossata</taxon>
        <taxon>Ditrysia</taxon>
        <taxon>Noctuoidea</taxon>
        <taxon>Noctuidae</taxon>
        <taxon>Amphipyrinae</taxon>
        <taxon>Spodoptera</taxon>
    </lineage>
</organism>
<dbReference type="AlphaFoldDB" id="A0A2H1VDE8"/>
<evidence type="ECO:0000313" key="1">
    <source>
        <dbReference type="EMBL" id="SOQ38422.1"/>
    </source>
</evidence>
<proteinExistence type="predicted"/>
<name>A0A2H1VDE8_SPOFR</name>
<gene>
    <name evidence="1" type="ORF">SFRICE_004539</name>
</gene>